<gene>
    <name evidence="1" type="ORF">AS026_21080</name>
</gene>
<evidence type="ECO:0000313" key="2">
    <source>
        <dbReference type="Proteomes" id="UP000068164"/>
    </source>
</evidence>
<comment type="caution">
    <text evidence="1">The sequence shown here is derived from an EMBL/GenBank/DDBJ whole genome shotgun (WGS) entry which is preliminary data.</text>
</comment>
<protein>
    <submittedName>
        <fullName evidence="1">Uncharacterized protein</fullName>
    </submittedName>
</protein>
<reference evidence="1 2" key="1">
    <citation type="submission" date="2015-11" db="EMBL/GenBank/DDBJ databases">
        <title>Draft Genome Sequence of the Strain BR 10423 (Rhizobium sp.) isolated from nodules of Mimosa pudica.</title>
        <authorList>
            <person name="Barauna A.C."/>
            <person name="Zilli J.E."/>
            <person name="Simoes-Araujo J.L."/>
            <person name="Reis V.M."/>
            <person name="James E.K."/>
            <person name="Reis F.B.Jr."/>
            <person name="Rouws L.F."/>
            <person name="Passos S.R."/>
            <person name="Gois S.R."/>
        </authorList>
    </citation>
    <scope>NUCLEOTIDE SEQUENCE [LARGE SCALE GENOMIC DNA]</scope>
    <source>
        <strain evidence="1 2">BR10423</strain>
    </source>
</reference>
<proteinExistence type="predicted"/>
<name>A0A109J4B9_9HYPH</name>
<dbReference type="OrthoDB" id="9976979at2"/>
<dbReference type="Proteomes" id="UP000068164">
    <property type="component" value="Unassembled WGS sequence"/>
</dbReference>
<keyword evidence="2" id="KW-1185">Reference proteome</keyword>
<accession>A0A109J4B9</accession>
<evidence type="ECO:0000313" key="1">
    <source>
        <dbReference type="EMBL" id="KWV42106.1"/>
    </source>
</evidence>
<dbReference type="RefSeq" id="WP_062374718.1">
    <property type="nucleotide sequence ID" value="NZ_LNCD01000137.1"/>
</dbReference>
<dbReference type="AlphaFoldDB" id="A0A109J4B9"/>
<dbReference type="EMBL" id="LNCD01000137">
    <property type="protein sequence ID" value="KWV42106.1"/>
    <property type="molecule type" value="Genomic_DNA"/>
</dbReference>
<sequence length="62" mass="7045">MQKNKITADDRRDRLHMLRLAEERGAMTDIQLVAAGVSRESQERNAPWVAEQLKQRGMPVAA</sequence>
<organism evidence="1 2">
    <name type="scientific">Rhizobium altiplani</name>
    <dbReference type="NCBI Taxonomy" id="1864509"/>
    <lineage>
        <taxon>Bacteria</taxon>
        <taxon>Pseudomonadati</taxon>
        <taxon>Pseudomonadota</taxon>
        <taxon>Alphaproteobacteria</taxon>
        <taxon>Hyphomicrobiales</taxon>
        <taxon>Rhizobiaceae</taxon>
        <taxon>Rhizobium/Agrobacterium group</taxon>
        <taxon>Rhizobium</taxon>
    </lineage>
</organism>